<dbReference type="PANTHER" id="PTHR43642:SF1">
    <property type="entry name" value="HYBRID SIGNAL TRANSDUCTION HISTIDINE KINASE G"/>
    <property type="match status" value="1"/>
</dbReference>
<dbReference type="InterPro" id="IPR005467">
    <property type="entry name" value="His_kinase_dom"/>
</dbReference>
<evidence type="ECO:0000256" key="4">
    <source>
        <dbReference type="ARBA" id="ARBA00023012"/>
    </source>
</evidence>
<dbReference type="InterPro" id="IPR008271">
    <property type="entry name" value="Ser/Thr_kinase_AS"/>
</dbReference>
<keyword evidence="4" id="KW-0902">Two-component regulatory system</keyword>
<dbReference type="InterPro" id="IPR011009">
    <property type="entry name" value="Kinase-like_dom_sf"/>
</dbReference>
<dbReference type="InterPro" id="IPR003594">
    <property type="entry name" value="HATPase_dom"/>
</dbReference>
<keyword evidence="3" id="KW-0418">Kinase</keyword>
<evidence type="ECO:0000256" key="2">
    <source>
        <dbReference type="ARBA" id="ARBA00012438"/>
    </source>
</evidence>
<evidence type="ECO:0000259" key="5">
    <source>
        <dbReference type="PROSITE" id="PS50011"/>
    </source>
</evidence>
<dbReference type="PRINTS" id="PR00344">
    <property type="entry name" value="BCTRLSENSOR"/>
</dbReference>
<evidence type="ECO:0000259" key="6">
    <source>
        <dbReference type="PROSITE" id="PS50109"/>
    </source>
</evidence>
<feature type="domain" description="Histidine kinase" evidence="6">
    <location>
        <begin position="1537"/>
        <end position="1794"/>
    </location>
</feature>
<dbReference type="PROSITE" id="PS00108">
    <property type="entry name" value="PROTEIN_KINASE_ST"/>
    <property type="match status" value="1"/>
</dbReference>
<dbReference type="InterPro" id="IPR004358">
    <property type="entry name" value="Sig_transdc_His_kin-like_C"/>
</dbReference>
<dbReference type="OrthoDB" id="472667at2"/>
<feature type="domain" description="Protein kinase" evidence="5">
    <location>
        <begin position="13"/>
        <end position="278"/>
    </location>
</feature>
<dbReference type="InterPro" id="IPR036890">
    <property type="entry name" value="HATPase_C_sf"/>
</dbReference>
<dbReference type="SMART" id="SM00387">
    <property type="entry name" value="HATPase_c"/>
    <property type="match status" value="1"/>
</dbReference>
<dbReference type="SUPFAM" id="SSF52540">
    <property type="entry name" value="P-loop containing nucleoside triphosphate hydrolases"/>
    <property type="match status" value="1"/>
</dbReference>
<reference evidence="7 8" key="1">
    <citation type="submission" date="2017-06" db="EMBL/GenBank/DDBJ databases">
        <title>Genome sequencing of cyanobaciteial culture collection at National Institute for Environmental Studies (NIES).</title>
        <authorList>
            <person name="Hirose Y."/>
            <person name="Shimura Y."/>
            <person name="Fujisawa T."/>
            <person name="Nakamura Y."/>
            <person name="Kawachi M."/>
        </authorList>
    </citation>
    <scope>NUCLEOTIDE SEQUENCE [LARGE SCALE GENOMIC DNA]</scope>
    <source>
        <strain evidence="7 8">NIES-21</strain>
    </source>
</reference>
<evidence type="ECO:0000256" key="1">
    <source>
        <dbReference type="ARBA" id="ARBA00000085"/>
    </source>
</evidence>
<dbReference type="SMART" id="SM00220">
    <property type="entry name" value="S_TKc"/>
    <property type="match status" value="1"/>
</dbReference>
<dbReference type="SUPFAM" id="SSF55874">
    <property type="entry name" value="ATPase domain of HSP90 chaperone/DNA topoisomerase II/histidine kinase"/>
    <property type="match status" value="1"/>
</dbReference>
<dbReference type="InterPro" id="IPR036097">
    <property type="entry name" value="HisK_dim/P_sf"/>
</dbReference>
<dbReference type="Pfam" id="PF02518">
    <property type="entry name" value="HATPase_c"/>
    <property type="match status" value="1"/>
</dbReference>
<dbReference type="Pfam" id="PF00069">
    <property type="entry name" value="Pkinase"/>
    <property type="match status" value="1"/>
</dbReference>
<accession>A0A1Z4GHN2</accession>
<keyword evidence="3" id="KW-0808">Transferase</keyword>
<dbReference type="PANTHER" id="PTHR43642">
    <property type="entry name" value="HYBRID SIGNAL TRANSDUCTION HISTIDINE KINASE G"/>
    <property type="match status" value="1"/>
</dbReference>
<dbReference type="SUPFAM" id="SSF56112">
    <property type="entry name" value="Protein kinase-like (PK-like)"/>
    <property type="match status" value="1"/>
</dbReference>
<evidence type="ECO:0000313" key="7">
    <source>
        <dbReference type="EMBL" id="BAY17021.1"/>
    </source>
</evidence>
<evidence type="ECO:0000313" key="8">
    <source>
        <dbReference type="Proteomes" id="UP000218287"/>
    </source>
</evidence>
<dbReference type="CDD" id="cd14014">
    <property type="entry name" value="STKc_PknB_like"/>
    <property type="match status" value="1"/>
</dbReference>
<keyword evidence="8" id="KW-1185">Reference proteome</keyword>
<dbReference type="Proteomes" id="UP000218287">
    <property type="component" value="Chromosome"/>
</dbReference>
<evidence type="ECO:0000256" key="3">
    <source>
        <dbReference type="ARBA" id="ARBA00022777"/>
    </source>
</evidence>
<dbReference type="SMART" id="SM00065">
    <property type="entry name" value="GAF"/>
    <property type="match status" value="1"/>
</dbReference>
<dbReference type="InterPro" id="IPR029016">
    <property type="entry name" value="GAF-like_dom_sf"/>
</dbReference>
<dbReference type="SUPFAM" id="SSF55781">
    <property type="entry name" value="GAF domain-like"/>
    <property type="match status" value="1"/>
</dbReference>
<dbReference type="InterPro" id="IPR003018">
    <property type="entry name" value="GAF"/>
</dbReference>
<dbReference type="SUPFAM" id="SSF47384">
    <property type="entry name" value="Homodimeric domain of signal transducing histidine kinase"/>
    <property type="match status" value="1"/>
</dbReference>
<sequence length="1795" mass="202115">MATEFPTPVILGYQISSQLYAGSRTRVYRAIRQVDQLPVVIKLLTSEYPSFQELLQFRNQYTISKNLQIPGIIHPLSLETSRNGYILVMADTGAIALREYIKTTSLSLAEFLAIAIQLSTVLQDLHQHRVIHKDIKPANILIHPQSKQIELIDFSIASLLPRETQEIKSPNVLEGTLAYISPEQTGRMNRGIDYRSDFYSLGVTFFELLTGNLPFICDDPMELLHCHIAKKLTIWENRPEIPPVIADIVQKLMAKNAEDRYQSALGLKFDLETCYEQLKDTGKVEYFAIGRRDICDRFLIPEKLYGRDVEVTNLLQAFERVANGTTEMMLVAGFSGIGKTAVVNEVHKPITRQQGYFIKGKFDQFNRNLPLLAFVQALRDLIGQLLSESDTQLNQWRSKILTALGDNGQVLIEVMPELERVIGKQPPAPELSGNAAQNRFNLLFQKFIAVFTTAEHPLVMFLDDLQWADLASLQLIKLLMADKNYLLLLGAYRDNEVSQTHPLILTVEELQQVGKTVNTITLAPLMLSDVNQLVADTLHCPTERSRPLTELIVRKTQGNPFFITQFLKALYEDGEIKFNREQGYWECDIVQINALSLTDDVVEFMAQQLQKLPEETQQILKLAACIGNQFDLATLAIVSEQLQMEAATALWKALQEGLILPQSEVYKFYLNHEQTDTNTQNIENLTYRFLHDRVQQAAYSLIPDRQKQATHLKIGKLLWSNTPEQELETRIFDIINQLNIGIELITEPSQKEQLAQLNLRAGHKAKVATAYSAAVSYLNTGLTLLTADSWQSQYDLTLQFHEALAESEYLNTNFAQSKYFIEQTLLSARNSLDKIKVYEIQILSYTAQNNLIEAINTGREALDLLGVYFPEDCDFETMITQHQQLKIILGDRPIETLADLPILPDPHQLAAMRILVGLFASVYLAKPQLLPLKIFTMVKICIQKGNSPQAAIAYSLYGLFLCATGEIERGYQFGQLATIVLEQLQAKELTSKVNLTFALFIKHWQDSLRSTLPVFLSGLSSGLEHGDLEYVGYCANCYCQFLFWTGENLEIAEAEADKYCALIEDIKQEASLIWANTWRQTVINLRGKAENAKMLIGSSFNETLTLPSLIQSRNVNGICYVYLAKLLLCYLFGDVEIAKDYASKFAEYEQGAAGLLIIPLKNFYQSLSLLSSYSSSDKEQATADWEKITNNQKSMKIWADHAPMNYLHKFQLVEAEINRVLGKYYEAGDLYDRAIALAQTNGYLQEAALANELAAKFYLAWGKDKIATAYMQEAYYGYAHWGAKAKTDDLESRYPDLLRPIFQQTTPILNPLETLAAITTSHVSIHNATNTNTSNTSLNVALDFAAILKASQSLSSTIQLDELLHQLTQIILQNSGGDRCALILPNSDGIWEVRAITTSETTELCRQPLEGNSILPVKLIQYVKNNQEVVVINELKTDLPVIDQYLDQRQPKSLLCLPILYQGNLIGILYLKNQSTSEVFTSDRILILNFLCTQAAISLENARLYQQAQAYAQKVEQSQLQIVQNEKMASLGNLVAGVAHEVNNPIGFLYGSISNAQEYTQDLIGHLELYQQFYSEPVAPIQNNAKNIDLEFLVADLPKLLHSMTEATERIKSISNSLRTFSRADTINQVMANIHDGLDSTLLILKYRLKANEHRPAINIQQEYGDIPLIECFPGQLNQVFMNILANAIDMFDDMAQECTFAELQTHPQEITIRTQAIANQVYIHIRDNGKGMDAEVQAKIFDHLFTTKAVGKGTGLGLAIARQIVEEKHNGKIEVNSILGKGTEFIISLAITTS</sequence>
<dbReference type="Pfam" id="PF01590">
    <property type="entry name" value="GAF"/>
    <property type="match status" value="1"/>
</dbReference>
<dbReference type="Pfam" id="PF13191">
    <property type="entry name" value="AAA_16"/>
    <property type="match status" value="1"/>
</dbReference>
<protein>
    <recommendedName>
        <fullName evidence="2">histidine kinase</fullName>
        <ecNumber evidence="2">2.7.13.3</ecNumber>
    </recommendedName>
</protein>
<organism evidence="7 8">
    <name type="scientific">Anabaenopsis circularis NIES-21</name>
    <dbReference type="NCBI Taxonomy" id="1085406"/>
    <lineage>
        <taxon>Bacteria</taxon>
        <taxon>Bacillati</taxon>
        <taxon>Cyanobacteriota</taxon>
        <taxon>Cyanophyceae</taxon>
        <taxon>Nostocales</taxon>
        <taxon>Nodulariaceae</taxon>
        <taxon>Anabaenopsis</taxon>
    </lineage>
</organism>
<dbReference type="GO" id="GO:0000155">
    <property type="term" value="F:phosphorelay sensor kinase activity"/>
    <property type="evidence" value="ECO:0007669"/>
    <property type="project" value="InterPro"/>
</dbReference>
<dbReference type="Gene3D" id="1.10.510.10">
    <property type="entry name" value="Transferase(Phosphotransferase) domain 1"/>
    <property type="match status" value="1"/>
</dbReference>
<dbReference type="InterPro" id="IPR053159">
    <property type="entry name" value="Hybrid_Histidine_Kinase"/>
</dbReference>
<dbReference type="Gene3D" id="3.30.450.40">
    <property type="match status" value="1"/>
</dbReference>
<gene>
    <name evidence="7" type="ORF">NIES21_28550</name>
</gene>
<name>A0A1Z4GHN2_9CYAN</name>
<dbReference type="PROSITE" id="PS50109">
    <property type="entry name" value="HIS_KIN"/>
    <property type="match status" value="1"/>
</dbReference>
<dbReference type="Gene3D" id="3.30.565.10">
    <property type="entry name" value="Histidine kinase-like ATPase, C-terminal domain"/>
    <property type="match status" value="1"/>
</dbReference>
<proteinExistence type="predicted"/>
<dbReference type="EMBL" id="AP018174">
    <property type="protein sequence ID" value="BAY17021.1"/>
    <property type="molecule type" value="Genomic_DNA"/>
</dbReference>
<dbReference type="InterPro" id="IPR041664">
    <property type="entry name" value="AAA_16"/>
</dbReference>
<dbReference type="Gene3D" id="1.10.287.130">
    <property type="match status" value="1"/>
</dbReference>
<dbReference type="EC" id="2.7.13.3" evidence="2"/>
<dbReference type="InterPro" id="IPR027417">
    <property type="entry name" value="P-loop_NTPase"/>
</dbReference>
<dbReference type="InterPro" id="IPR000719">
    <property type="entry name" value="Prot_kinase_dom"/>
</dbReference>
<comment type="catalytic activity">
    <reaction evidence="1">
        <text>ATP + protein L-histidine = ADP + protein N-phospho-L-histidine.</text>
        <dbReference type="EC" id="2.7.13.3"/>
    </reaction>
</comment>
<dbReference type="PROSITE" id="PS50011">
    <property type="entry name" value="PROTEIN_KINASE_DOM"/>
    <property type="match status" value="1"/>
</dbReference>
<dbReference type="Gene3D" id="3.40.50.300">
    <property type="entry name" value="P-loop containing nucleotide triphosphate hydrolases"/>
    <property type="match status" value="1"/>
</dbReference>
<dbReference type="GO" id="GO:0005524">
    <property type="term" value="F:ATP binding"/>
    <property type="evidence" value="ECO:0007669"/>
    <property type="project" value="InterPro"/>
</dbReference>